<proteinExistence type="predicted"/>
<comment type="caution">
    <text evidence="1">The sequence shown here is derived from an EMBL/GenBank/DDBJ whole genome shotgun (WGS) entry which is preliminary data.</text>
</comment>
<name>A0ACB9LMY1_9MYRT</name>
<reference evidence="2" key="1">
    <citation type="journal article" date="2023" name="Front. Plant Sci.">
        <title>Chromosomal-level genome assembly of Melastoma candidum provides insights into trichome evolution.</title>
        <authorList>
            <person name="Zhong Y."/>
            <person name="Wu W."/>
            <person name="Sun C."/>
            <person name="Zou P."/>
            <person name="Liu Y."/>
            <person name="Dai S."/>
            <person name="Zhou R."/>
        </authorList>
    </citation>
    <scope>NUCLEOTIDE SEQUENCE [LARGE SCALE GENOMIC DNA]</scope>
</reference>
<gene>
    <name evidence="1" type="ORF">MLD38_036906</name>
</gene>
<accession>A0ACB9LMY1</accession>
<keyword evidence="2" id="KW-1185">Reference proteome</keyword>
<organism evidence="1 2">
    <name type="scientific">Melastoma candidum</name>
    <dbReference type="NCBI Taxonomy" id="119954"/>
    <lineage>
        <taxon>Eukaryota</taxon>
        <taxon>Viridiplantae</taxon>
        <taxon>Streptophyta</taxon>
        <taxon>Embryophyta</taxon>
        <taxon>Tracheophyta</taxon>
        <taxon>Spermatophyta</taxon>
        <taxon>Magnoliopsida</taxon>
        <taxon>eudicotyledons</taxon>
        <taxon>Gunneridae</taxon>
        <taxon>Pentapetalae</taxon>
        <taxon>rosids</taxon>
        <taxon>malvids</taxon>
        <taxon>Myrtales</taxon>
        <taxon>Melastomataceae</taxon>
        <taxon>Melastomatoideae</taxon>
        <taxon>Melastomateae</taxon>
        <taxon>Melastoma</taxon>
    </lineage>
</organism>
<sequence>MQCFCWRVLFDFVVFVCSVVVPVGGPRKYAQGNSSADLYTLYAAATCSPYLSDQQCSNSLMSVTGDLKPGCSEGYAGFFNSIPAAPFPSPSPETGNKSSSKVWVAVGISAPSAVLIGVAIFLTLKWKRNPRQIIESRPDEDEDEVVLESPRYNLDTITDATDNFSEANKLGQGGFGSVFLGTLPNGQQIAVKQLSKDSGQGQTEFKNEVVLLARLQHKNLVRLLGFCLESGERLLVYEFLPNLSLDWFIFDPLKRGSLRWDIRHKIITGIAQGLLYLHEESGHRIVHRDLKASNVLLDGDMNPKLSDFGMARLFKIGQTQADTSRIVGTHGYMAPEYITQGQFSIKSYVFSFGVLVLETVSGRRNLSFQVGEHREVLISRVWRNWCEGKISSIIDPLVKTGYTLDIVSQNLP</sequence>
<dbReference type="EMBL" id="CM042890">
    <property type="protein sequence ID" value="KAI4312050.1"/>
    <property type="molecule type" value="Genomic_DNA"/>
</dbReference>
<evidence type="ECO:0000313" key="1">
    <source>
        <dbReference type="EMBL" id="KAI4312050.1"/>
    </source>
</evidence>
<evidence type="ECO:0000313" key="2">
    <source>
        <dbReference type="Proteomes" id="UP001057402"/>
    </source>
</evidence>
<protein>
    <submittedName>
        <fullName evidence="1">Uncharacterized protein</fullName>
    </submittedName>
</protein>
<dbReference type="Proteomes" id="UP001057402">
    <property type="component" value="Chromosome 11"/>
</dbReference>